<dbReference type="EMBL" id="UZAH01027406">
    <property type="protein sequence ID" value="VDO91369.1"/>
    <property type="molecule type" value="Genomic_DNA"/>
</dbReference>
<dbReference type="PANTHER" id="PTHR10742:SF405">
    <property type="entry name" value="PEROXISOMAL N(1)-ACETYL-SPERMINE_SPERMIDINE OXIDASE"/>
    <property type="match status" value="1"/>
</dbReference>
<reference evidence="8" key="2">
    <citation type="submission" date="2019-09" db="UniProtKB">
        <authorList>
            <consortium name="WormBaseParasite"/>
        </authorList>
    </citation>
    <scope>IDENTIFICATION</scope>
</reference>
<dbReference type="Pfam" id="PF13450">
    <property type="entry name" value="NAD_binding_8"/>
    <property type="match status" value="1"/>
</dbReference>
<dbReference type="InterPro" id="IPR036188">
    <property type="entry name" value="FAD/NAD-bd_sf"/>
</dbReference>
<organism evidence="7 8">
    <name type="scientific">Heligmosomoides polygyrus</name>
    <name type="common">Parasitic roundworm</name>
    <dbReference type="NCBI Taxonomy" id="6339"/>
    <lineage>
        <taxon>Eukaryota</taxon>
        <taxon>Metazoa</taxon>
        <taxon>Ecdysozoa</taxon>
        <taxon>Nematoda</taxon>
        <taxon>Chromadorea</taxon>
        <taxon>Rhabditida</taxon>
        <taxon>Rhabditina</taxon>
        <taxon>Rhabditomorpha</taxon>
        <taxon>Strongyloidea</taxon>
        <taxon>Heligmosomidae</taxon>
        <taxon>Heligmosomoides</taxon>
    </lineage>
</organism>
<evidence type="ECO:0000313" key="7">
    <source>
        <dbReference type="Proteomes" id="UP000050761"/>
    </source>
</evidence>
<dbReference type="PANTHER" id="PTHR10742">
    <property type="entry name" value="FLAVIN MONOAMINE OXIDASE"/>
    <property type="match status" value="1"/>
</dbReference>
<dbReference type="PRINTS" id="PR00419">
    <property type="entry name" value="ADXRDTASE"/>
</dbReference>
<dbReference type="SUPFAM" id="SSF51905">
    <property type="entry name" value="FAD/NAD(P)-binding domain"/>
    <property type="match status" value="1"/>
</dbReference>
<keyword evidence="5" id="KW-0560">Oxidoreductase</keyword>
<comment type="cofactor">
    <cofactor evidence="1">
        <name>FAD</name>
        <dbReference type="ChEBI" id="CHEBI:57692"/>
    </cofactor>
</comment>
<evidence type="ECO:0000256" key="1">
    <source>
        <dbReference type="ARBA" id="ARBA00001974"/>
    </source>
</evidence>
<evidence type="ECO:0000256" key="3">
    <source>
        <dbReference type="ARBA" id="ARBA00022630"/>
    </source>
</evidence>
<evidence type="ECO:0000256" key="5">
    <source>
        <dbReference type="ARBA" id="ARBA00023002"/>
    </source>
</evidence>
<dbReference type="InterPro" id="IPR050281">
    <property type="entry name" value="Flavin_monoamine_oxidase"/>
</dbReference>
<protein>
    <submittedName>
        <fullName evidence="8">Amino_oxidase domain-containing protein</fullName>
    </submittedName>
</protein>
<dbReference type="Gene3D" id="3.50.50.60">
    <property type="entry name" value="FAD/NAD(P)-binding domain"/>
    <property type="match status" value="1"/>
</dbReference>
<keyword evidence="3" id="KW-0285">Flavoprotein</keyword>
<evidence type="ECO:0000313" key="6">
    <source>
        <dbReference type="EMBL" id="VDO91369.1"/>
    </source>
</evidence>
<keyword evidence="4" id="KW-0274">FAD</keyword>
<dbReference type="GO" id="GO:0046592">
    <property type="term" value="F:polyamine oxidase activity"/>
    <property type="evidence" value="ECO:0007669"/>
    <property type="project" value="TreeGrafter"/>
</dbReference>
<reference evidence="6 7" key="1">
    <citation type="submission" date="2018-11" db="EMBL/GenBank/DDBJ databases">
        <authorList>
            <consortium name="Pathogen Informatics"/>
        </authorList>
    </citation>
    <scope>NUCLEOTIDE SEQUENCE [LARGE SCALE GENOMIC DNA]</scope>
</reference>
<accession>A0A3P7ZLY0</accession>
<evidence type="ECO:0000256" key="4">
    <source>
        <dbReference type="ARBA" id="ARBA00022827"/>
    </source>
</evidence>
<sequence>MAEPDQEQVQGVSTRSLSRDLVRERVTASCPRSTGGLRLRPEMIRRRRIASRRPSRMTRLLQPEVPRRVAIIGAGFAGLAAAAVFERSGIDYVVYEGANRVGGRVYSVPYGMLAMRPVIC</sequence>
<gene>
    <name evidence="6" type="ORF">HPBE_LOCUS12224</name>
</gene>
<name>A0A183FVA8_HELPZ</name>
<dbReference type="WBParaSite" id="HPBE_0001222301-mRNA-1">
    <property type="protein sequence ID" value="HPBE_0001222301-mRNA-1"/>
    <property type="gene ID" value="HPBE_0001222301"/>
</dbReference>
<accession>A0A183FVA8</accession>
<dbReference type="AlphaFoldDB" id="A0A183FVA8"/>
<evidence type="ECO:0000256" key="2">
    <source>
        <dbReference type="ARBA" id="ARBA00005995"/>
    </source>
</evidence>
<dbReference type="Proteomes" id="UP000050761">
    <property type="component" value="Unassembled WGS sequence"/>
</dbReference>
<keyword evidence="7" id="KW-1185">Reference proteome</keyword>
<proteinExistence type="inferred from homology"/>
<comment type="similarity">
    <text evidence="2">Belongs to the flavin monoamine oxidase family.</text>
</comment>
<evidence type="ECO:0000313" key="8">
    <source>
        <dbReference type="WBParaSite" id="HPBE_0001222301-mRNA-1"/>
    </source>
</evidence>